<dbReference type="STRING" id="81409.SAMN04515656_11486"/>
<evidence type="ECO:0000313" key="1">
    <source>
        <dbReference type="EMBL" id="SEA57623.1"/>
    </source>
</evidence>
<name>A0A1H4CBB2_9FIRM</name>
<sequence length="113" mass="12446">MRDLIACCGLDCEKCDAYLATIRNDDALRKKTAKQWAELNHAPITPEMINCLGCRANGVKTPYCDSLCEIRKCTLKKGLSTCGSCPHLENCQIVGEVLKNSDDALQNLKGEKI</sequence>
<evidence type="ECO:0000313" key="2">
    <source>
        <dbReference type="Proteomes" id="UP000199394"/>
    </source>
</evidence>
<reference evidence="1 2" key="1">
    <citation type="submission" date="2016-10" db="EMBL/GenBank/DDBJ databases">
        <authorList>
            <person name="de Groot N.N."/>
        </authorList>
    </citation>
    <scope>NUCLEOTIDE SEQUENCE [LARGE SCALE GENOMIC DNA]</scope>
    <source>
        <strain evidence="1 2">SR12</strain>
    </source>
</reference>
<keyword evidence="2" id="KW-1185">Reference proteome</keyword>
<organism evidence="1 2">
    <name type="scientific">Eubacterium aggregans</name>
    <dbReference type="NCBI Taxonomy" id="81409"/>
    <lineage>
        <taxon>Bacteria</taxon>
        <taxon>Bacillati</taxon>
        <taxon>Bacillota</taxon>
        <taxon>Clostridia</taxon>
        <taxon>Eubacteriales</taxon>
        <taxon>Eubacteriaceae</taxon>
        <taxon>Eubacterium</taxon>
    </lineage>
</organism>
<accession>A0A1H4CBB2</accession>
<dbReference type="OrthoDB" id="9803966at2"/>
<dbReference type="Pfam" id="PF12675">
    <property type="entry name" value="DUF3795"/>
    <property type="match status" value="1"/>
</dbReference>
<dbReference type="InterPro" id="IPR024227">
    <property type="entry name" value="DUF3795"/>
</dbReference>
<proteinExistence type="predicted"/>
<evidence type="ECO:0008006" key="3">
    <source>
        <dbReference type="Google" id="ProtNLM"/>
    </source>
</evidence>
<gene>
    <name evidence="1" type="ORF">SAMN04515656_11486</name>
</gene>
<dbReference type="EMBL" id="FNRK01000014">
    <property type="protein sequence ID" value="SEA57623.1"/>
    <property type="molecule type" value="Genomic_DNA"/>
</dbReference>
<dbReference type="RefSeq" id="WP_090307940.1">
    <property type="nucleotide sequence ID" value="NZ_FNRK01000014.1"/>
</dbReference>
<dbReference type="Proteomes" id="UP000199394">
    <property type="component" value="Unassembled WGS sequence"/>
</dbReference>
<dbReference type="AlphaFoldDB" id="A0A1H4CBB2"/>
<protein>
    <recommendedName>
        <fullName evidence="3">DUF3795 domain-containing protein</fullName>
    </recommendedName>
</protein>